<comment type="caution">
    <text evidence="1">The sequence shown here is derived from an EMBL/GenBank/DDBJ whole genome shotgun (WGS) entry which is preliminary data.</text>
</comment>
<gene>
    <name evidence="1" type="ORF">T03_734</name>
</gene>
<sequence>MRWPDTGTPSRIVCTTAGIEHRHFHAVSLVGGPRQIGTLLTALTSAPPDLPVLRSFRATARSCGPCVP</sequence>
<evidence type="ECO:0000313" key="1">
    <source>
        <dbReference type="EMBL" id="KRY04515.1"/>
    </source>
</evidence>
<reference evidence="1 2" key="1">
    <citation type="submission" date="2015-01" db="EMBL/GenBank/DDBJ databases">
        <title>Evolution of Trichinella species and genotypes.</title>
        <authorList>
            <person name="Korhonen P.K."/>
            <person name="Edoardo P."/>
            <person name="Giuseppe L.R."/>
            <person name="Gasser R.B."/>
        </authorList>
    </citation>
    <scope>NUCLEOTIDE SEQUENCE [LARGE SCALE GENOMIC DNA]</scope>
    <source>
        <strain evidence="1">ISS120</strain>
    </source>
</reference>
<accession>A0A0V0YWU6</accession>
<protein>
    <submittedName>
        <fullName evidence="1">Uncharacterized protein</fullName>
    </submittedName>
</protein>
<dbReference type="Proteomes" id="UP000054653">
    <property type="component" value="Unassembled WGS sequence"/>
</dbReference>
<organism evidence="1 2">
    <name type="scientific">Trichinella britovi</name>
    <name type="common">Parasitic roundworm</name>
    <dbReference type="NCBI Taxonomy" id="45882"/>
    <lineage>
        <taxon>Eukaryota</taxon>
        <taxon>Metazoa</taxon>
        <taxon>Ecdysozoa</taxon>
        <taxon>Nematoda</taxon>
        <taxon>Enoplea</taxon>
        <taxon>Dorylaimia</taxon>
        <taxon>Trichinellida</taxon>
        <taxon>Trichinellidae</taxon>
        <taxon>Trichinella</taxon>
    </lineage>
</organism>
<evidence type="ECO:0000313" key="2">
    <source>
        <dbReference type="Proteomes" id="UP000054653"/>
    </source>
</evidence>
<proteinExistence type="predicted"/>
<keyword evidence="2" id="KW-1185">Reference proteome</keyword>
<name>A0A0V0YWU6_TRIBR</name>
<dbReference type="AlphaFoldDB" id="A0A0V0YWU6"/>
<dbReference type="EMBL" id="JYDI01005602">
    <property type="protein sequence ID" value="KRY04515.1"/>
    <property type="molecule type" value="Genomic_DNA"/>
</dbReference>